<protein>
    <submittedName>
        <fullName evidence="1">Uncharacterized protein</fullName>
    </submittedName>
</protein>
<name>A0A919YMV6_9BACL</name>
<dbReference type="RefSeq" id="WP_281425581.1">
    <property type="nucleotide sequence ID" value="NZ_BOSE01000003.1"/>
</dbReference>
<dbReference type="AlphaFoldDB" id="A0A919YMV6"/>
<reference evidence="1" key="1">
    <citation type="submission" date="2021-03" db="EMBL/GenBank/DDBJ databases">
        <title>Antimicrobial resistance genes in bacteria isolated from Japanese honey, and their potential for conferring macrolide and lincosamide resistance in the American foulbrood pathogen Paenibacillus larvae.</title>
        <authorList>
            <person name="Okamoto M."/>
            <person name="Kumagai M."/>
            <person name="Kanamori H."/>
            <person name="Takamatsu D."/>
        </authorList>
    </citation>
    <scope>NUCLEOTIDE SEQUENCE</scope>
    <source>
        <strain evidence="1">J40TS1</strain>
    </source>
</reference>
<evidence type="ECO:0000313" key="1">
    <source>
        <dbReference type="EMBL" id="GIP16395.1"/>
    </source>
</evidence>
<organism evidence="1 2">
    <name type="scientific">Paenibacillus montaniterrae</name>
    <dbReference type="NCBI Taxonomy" id="429341"/>
    <lineage>
        <taxon>Bacteria</taxon>
        <taxon>Bacillati</taxon>
        <taxon>Bacillota</taxon>
        <taxon>Bacilli</taxon>
        <taxon>Bacillales</taxon>
        <taxon>Paenibacillaceae</taxon>
        <taxon>Paenibacillus</taxon>
    </lineage>
</organism>
<proteinExistence type="predicted"/>
<sequence length="44" mass="4936">MKRKLLLALIEYNCGGPIDPVMQSENYYVTAVVSFIGKVKLEGF</sequence>
<dbReference type="Proteomes" id="UP000683139">
    <property type="component" value="Unassembled WGS sequence"/>
</dbReference>
<comment type="caution">
    <text evidence="1">The sequence shown here is derived from an EMBL/GenBank/DDBJ whole genome shotgun (WGS) entry which is preliminary data.</text>
</comment>
<evidence type="ECO:0000313" key="2">
    <source>
        <dbReference type="Proteomes" id="UP000683139"/>
    </source>
</evidence>
<accession>A0A919YMV6</accession>
<dbReference type="EMBL" id="BOSE01000003">
    <property type="protein sequence ID" value="GIP16395.1"/>
    <property type="molecule type" value="Genomic_DNA"/>
</dbReference>
<gene>
    <name evidence="1" type="ORF">J40TS1_20370</name>
</gene>
<keyword evidence="2" id="KW-1185">Reference proteome</keyword>